<keyword evidence="9" id="KW-0418">Kinase</keyword>
<keyword evidence="8" id="KW-0547">Nucleotide-binding</keyword>
<evidence type="ECO:0000313" key="19">
    <source>
        <dbReference type="Proteomes" id="UP001576774"/>
    </source>
</evidence>
<evidence type="ECO:0000256" key="3">
    <source>
        <dbReference type="ARBA" id="ARBA00012438"/>
    </source>
</evidence>
<evidence type="ECO:0000256" key="5">
    <source>
        <dbReference type="ARBA" id="ARBA00022553"/>
    </source>
</evidence>
<evidence type="ECO:0000256" key="11">
    <source>
        <dbReference type="ARBA" id="ARBA00022989"/>
    </source>
</evidence>
<dbReference type="PANTHER" id="PTHR42878">
    <property type="entry name" value="TWO-COMPONENT HISTIDINE KINASE"/>
    <property type="match status" value="1"/>
</dbReference>
<dbReference type="NCBIfam" id="TIGR00229">
    <property type="entry name" value="sensory_box"/>
    <property type="match status" value="1"/>
</dbReference>
<dbReference type="InterPro" id="IPR050351">
    <property type="entry name" value="BphY/WalK/GraS-like"/>
</dbReference>
<keyword evidence="4" id="KW-1003">Cell membrane</keyword>
<evidence type="ECO:0000256" key="13">
    <source>
        <dbReference type="ARBA" id="ARBA00023136"/>
    </source>
</evidence>
<dbReference type="InterPro" id="IPR003660">
    <property type="entry name" value="HAMP_dom"/>
</dbReference>
<dbReference type="InterPro" id="IPR003661">
    <property type="entry name" value="HisK_dim/P_dom"/>
</dbReference>
<gene>
    <name evidence="18" type="ORF">ACE1CC_30330</name>
</gene>
<dbReference type="InterPro" id="IPR004358">
    <property type="entry name" value="Sig_transdc_His_kin-like_C"/>
</dbReference>
<dbReference type="Gene3D" id="3.30.450.20">
    <property type="entry name" value="PAS domain"/>
    <property type="match status" value="2"/>
</dbReference>
<dbReference type="Gene3D" id="6.10.340.10">
    <property type="match status" value="1"/>
</dbReference>
<feature type="domain" description="Histidine kinase" evidence="15">
    <location>
        <begin position="584"/>
        <end position="820"/>
    </location>
</feature>
<feature type="transmembrane region" description="Helical" evidence="14">
    <location>
        <begin position="20"/>
        <end position="42"/>
    </location>
</feature>
<dbReference type="SUPFAM" id="SSF55785">
    <property type="entry name" value="PYP-like sensor domain (PAS domain)"/>
    <property type="match status" value="1"/>
</dbReference>
<dbReference type="InterPro" id="IPR035965">
    <property type="entry name" value="PAS-like_dom_sf"/>
</dbReference>
<dbReference type="Pfam" id="PF02518">
    <property type="entry name" value="HATPase_c"/>
    <property type="match status" value="1"/>
</dbReference>
<accession>A0ABV4XED3</accession>
<keyword evidence="13 14" id="KW-0472">Membrane</keyword>
<dbReference type="EC" id="2.7.13.3" evidence="3"/>
<dbReference type="InterPro" id="IPR003594">
    <property type="entry name" value="HATPase_dom"/>
</dbReference>
<evidence type="ECO:0000256" key="7">
    <source>
        <dbReference type="ARBA" id="ARBA00022692"/>
    </source>
</evidence>
<organism evidence="18 19">
    <name type="scientific">Floridaenema aerugineum BLCC-F46</name>
    <dbReference type="NCBI Taxonomy" id="3153654"/>
    <lineage>
        <taxon>Bacteria</taxon>
        <taxon>Bacillati</taxon>
        <taxon>Cyanobacteriota</taxon>
        <taxon>Cyanophyceae</taxon>
        <taxon>Oscillatoriophycideae</taxon>
        <taxon>Aerosakkonematales</taxon>
        <taxon>Aerosakkonemataceae</taxon>
        <taxon>Floridanema</taxon>
        <taxon>Floridanema aerugineum</taxon>
    </lineage>
</organism>
<dbReference type="InterPro" id="IPR036097">
    <property type="entry name" value="HisK_dim/P_sf"/>
</dbReference>
<dbReference type="SMART" id="SM00387">
    <property type="entry name" value="HATPase_c"/>
    <property type="match status" value="1"/>
</dbReference>
<protein>
    <recommendedName>
        <fullName evidence="3">histidine kinase</fullName>
        <ecNumber evidence="3">2.7.13.3</ecNumber>
    </recommendedName>
</protein>
<dbReference type="CDD" id="cd00130">
    <property type="entry name" value="PAS"/>
    <property type="match status" value="1"/>
</dbReference>
<dbReference type="CDD" id="cd00082">
    <property type="entry name" value="HisKA"/>
    <property type="match status" value="1"/>
</dbReference>
<dbReference type="InterPro" id="IPR005467">
    <property type="entry name" value="His_kinase_dom"/>
</dbReference>
<sequence length="820" mass="92467">MLLPNYVKLRVESVKIPLRWLLVIPFVLQTVGATALVGYLSYRSGQEAVENLANQLLRQTSERVSDRLNSYLQRSQKVVAANLLATQQKIVNLNNFAQLRQQLWQQIVLDSSLPGSLFWSDRGNGLGYERIGSQERQHFAQKVTGKLFPIGTIYLTEMNPNQRRFYEVDSQGKPQNLVLTIKHNFRTLGWYRQAKTVGKQHWTPIYVGQVVPTLQVMAVAPIYDRAGNFQGMFTSIYFLSEISTFLNQLNFSPTGQVFIIERSGNLIATSNLSDAIGTRLVNGKPDTPNGTLRERLPAVNSQDEITQKIAQQLQKRFGSFHQIKNAQQLNFTINNQRVFVQVKSFKDRYGLDWLVITVVPESDFMAQIQSNKRLTVLLCLLTLGLAITSGLTIANRFTTRITRLNQASQQLAAGDLTQRLPDDSSIVEVQGLAQSFNLMADQLEASFERIKIALEESQEKFTTIFRTSPDPIAILTKTEGRFVEVNARMSEFYGYSREELIGYTATELGLWVNLDQRQQFQQFVEQGAVYNFETTTRIKSGEIRILLLSGERCNLEGQEVTIIVIKDITDRYQLEAMKNEFVSMVSHELRTPLTSIRGSLSILESGVLKNKPDKAQQMLEIAVKSTDRLVRLVNDILNLQRLDSGIVPLVKEICQVNDLIEQAIESVKAIANQANLTLEWVPLNASVWASSDEIIQTLINLLGNAIKFSPANSTIWVKAEVTNNLDLRIIEKFPELTEINPEKYILFSITDQGRGIPPDKLESIFGRFQQVNSADSREKGGTGLGLAICQNIVQRHQGLIWAESVMAQGSTFYFTLPMGD</sequence>
<dbReference type="PROSITE" id="PS50112">
    <property type="entry name" value="PAS"/>
    <property type="match status" value="1"/>
</dbReference>
<dbReference type="InterPro" id="IPR000014">
    <property type="entry name" value="PAS"/>
</dbReference>
<dbReference type="Gene3D" id="1.10.287.130">
    <property type="match status" value="1"/>
</dbReference>
<comment type="subcellular location">
    <subcellularLocation>
        <location evidence="2">Cell membrane</location>
        <topology evidence="2">Multi-pass membrane protein</topology>
    </subcellularLocation>
</comment>
<keyword evidence="19" id="KW-1185">Reference proteome</keyword>
<dbReference type="SMART" id="SM00388">
    <property type="entry name" value="HisKA"/>
    <property type="match status" value="1"/>
</dbReference>
<dbReference type="RefSeq" id="WP_413274152.1">
    <property type="nucleotide sequence ID" value="NZ_JBHFNQ010000218.1"/>
</dbReference>
<keyword evidence="11 14" id="KW-1133">Transmembrane helix</keyword>
<reference evidence="18 19" key="1">
    <citation type="submission" date="2024-09" db="EMBL/GenBank/DDBJ databases">
        <title>Floridaenema gen nov. (Aerosakkonemataceae, Aerosakkonematales ord. nov., Cyanobacteria) from benthic tropical and subtropical fresh waters, with the description of four new species.</title>
        <authorList>
            <person name="Moretto J.A."/>
            <person name="Berthold D.E."/>
            <person name="Lefler F.W."/>
            <person name="Huang I.-S."/>
            <person name="Laughinghouse H. IV."/>
        </authorList>
    </citation>
    <scope>NUCLEOTIDE SEQUENCE [LARGE SCALE GENOMIC DNA]</scope>
    <source>
        <strain evidence="18 19">BLCC-F46</strain>
    </source>
</reference>
<dbReference type="InterPro" id="IPR033479">
    <property type="entry name" value="dCache_1"/>
</dbReference>
<dbReference type="Pfam" id="PF00512">
    <property type="entry name" value="HisKA"/>
    <property type="match status" value="1"/>
</dbReference>
<dbReference type="SMART" id="SM00304">
    <property type="entry name" value="HAMP"/>
    <property type="match status" value="1"/>
</dbReference>
<dbReference type="SUPFAM" id="SSF158472">
    <property type="entry name" value="HAMP domain-like"/>
    <property type="match status" value="1"/>
</dbReference>
<dbReference type="InterPro" id="IPR036890">
    <property type="entry name" value="HATPase_C_sf"/>
</dbReference>
<dbReference type="SUPFAM" id="SSF55874">
    <property type="entry name" value="ATPase domain of HSP90 chaperone/DNA topoisomerase II/histidine kinase"/>
    <property type="match status" value="1"/>
</dbReference>
<evidence type="ECO:0000256" key="1">
    <source>
        <dbReference type="ARBA" id="ARBA00000085"/>
    </source>
</evidence>
<keyword evidence="10 18" id="KW-0067">ATP-binding</keyword>
<evidence type="ECO:0000256" key="2">
    <source>
        <dbReference type="ARBA" id="ARBA00004651"/>
    </source>
</evidence>
<dbReference type="PROSITE" id="PS50885">
    <property type="entry name" value="HAMP"/>
    <property type="match status" value="1"/>
</dbReference>
<evidence type="ECO:0000256" key="12">
    <source>
        <dbReference type="ARBA" id="ARBA00023012"/>
    </source>
</evidence>
<dbReference type="EMBL" id="JBHFNQ010000218">
    <property type="protein sequence ID" value="MFB2881169.1"/>
    <property type="molecule type" value="Genomic_DNA"/>
</dbReference>
<feature type="transmembrane region" description="Helical" evidence="14">
    <location>
        <begin position="374"/>
        <end position="394"/>
    </location>
</feature>
<evidence type="ECO:0000313" key="18">
    <source>
        <dbReference type="EMBL" id="MFB2881169.1"/>
    </source>
</evidence>
<evidence type="ECO:0000259" key="15">
    <source>
        <dbReference type="PROSITE" id="PS50109"/>
    </source>
</evidence>
<keyword evidence="6" id="KW-0808">Transferase</keyword>
<evidence type="ECO:0000256" key="9">
    <source>
        <dbReference type="ARBA" id="ARBA00022777"/>
    </source>
</evidence>
<comment type="catalytic activity">
    <reaction evidence="1">
        <text>ATP + protein L-histidine = ADP + protein N-phospho-L-histidine.</text>
        <dbReference type="EC" id="2.7.13.3"/>
    </reaction>
</comment>
<evidence type="ECO:0000259" key="16">
    <source>
        <dbReference type="PROSITE" id="PS50112"/>
    </source>
</evidence>
<dbReference type="PANTHER" id="PTHR42878:SF7">
    <property type="entry name" value="SENSOR HISTIDINE KINASE GLRK"/>
    <property type="match status" value="1"/>
</dbReference>
<comment type="caution">
    <text evidence="18">The sequence shown here is derived from an EMBL/GenBank/DDBJ whole genome shotgun (WGS) entry which is preliminary data.</text>
</comment>
<dbReference type="CDD" id="cd06225">
    <property type="entry name" value="HAMP"/>
    <property type="match status" value="1"/>
</dbReference>
<keyword evidence="12" id="KW-0902">Two-component regulatory system</keyword>
<keyword evidence="7 14" id="KW-0812">Transmembrane</keyword>
<dbReference type="PRINTS" id="PR00344">
    <property type="entry name" value="BCTRLSENSOR"/>
</dbReference>
<dbReference type="GO" id="GO:0005524">
    <property type="term" value="F:ATP binding"/>
    <property type="evidence" value="ECO:0007669"/>
    <property type="project" value="UniProtKB-KW"/>
</dbReference>
<evidence type="ECO:0000256" key="4">
    <source>
        <dbReference type="ARBA" id="ARBA00022475"/>
    </source>
</evidence>
<evidence type="ECO:0000256" key="6">
    <source>
        <dbReference type="ARBA" id="ARBA00022679"/>
    </source>
</evidence>
<feature type="domain" description="HAMP" evidence="17">
    <location>
        <begin position="395"/>
        <end position="448"/>
    </location>
</feature>
<dbReference type="Pfam" id="PF02743">
    <property type="entry name" value="dCache_1"/>
    <property type="match status" value="1"/>
</dbReference>
<name>A0ABV4XED3_9CYAN</name>
<evidence type="ECO:0000259" key="17">
    <source>
        <dbReference type="PROSITE" id="PS50885"/>
    </source>
</evidence>
<dbReference type="Pfam" id="PF00672">
    <property type="entry name" value="HAMP"/>
    <property type="match status" value="1"/>
</dbReference>
<dbReference type="Gene3D" id="3.30.565.10">
    <property type="entry name" value="Histidine kinase-like ATPase, C-terminal domain"/>
    <property type="match status" value="1"/>
</dbReference>
<feature type="domain" description="PAS" evidence="16">
    <location>
        <begin position="457"/>
        <end position="502"/>
    </location>
</feature>
<evidence type="ECO:0000256" key="10">
    <source>
        <dbReference type="ARBA" id="ARBA00022840"/>
    </source>
</evidence>
<keyword evidence="5" id="KW-0597">Phosphoprotein</keyword>
<proteinExistence type="predicted"/>
<dbReference type="SMART" id="SM00091">
    <property type="entry name" value="PAS"/>
    <property type="match status" value="1"/>
</dbReference>
<evidence type="ECO:0000256" key="8">
    <source>
        <dbReference type="ARBA" id="ARBA00022741"/>
    </source>
</evidence>
<dbReference type="PROSITE" id="PS50109">
    <property type="entry name" value="HIS_KIN"/>
    <property type="match status" value="1"/>
</dbReference>
<dbReference type="SUPFAM" id="SSF47384">
    <property type="entry name" value="Homodimeric domain of signal transducing histidine kinase"/>
    <property type="match status" value="1"/>
</dbReference>
<dbReference type="CDD" id="cd18773">
    <property type="entry name" value="PDC1_HK_sensor"/>
    <property type="match status" value="1"/>
</dbReference>
<evidence type="ECO:0000256" key="14">
    <source>
        <dbReference type="SAM" id="Phobius"/>
    </source>
</evidence>
<dbReference type="Pfam" id="PF13426">
    <property type="entry name" value="PAS_9"/>
    <property type="match status" value="1"/>
</dbReference>
<dbReference type="Proteomes" id="UP001576774">
    <property type="component" value="Unassembled WGS sequence"/>
</dbReference>